<feature type="region of interest" description="Disordered" evidence="1">
    <location>
        <begin position="1"/>
        <end position="22"/>
    </location>
</feature>
<proteinExistence type="predicted"/>
<keyword evidence="3" id="KW-1185">Reference proteome</keyword>
<dbReference type="Proteomes" id="UP001412239">
    <property type="component" value="Unassembled WGS sequence"/>
</dbReference>
<dbReference type="AlphaFoldDB" id="A0A292Q1T2"/>
<gene>
    <name evidence="2" type="ORF">GSTUAT00002624001</name>
</gene>
<protein>
    <submittedName>
        <fullName evidence="2">Uncharacterized protein</fullName>
    </submittedName>
</protein>
<sequence>MILCTPVSRKQSTVPQFQRESNPPPSLLLSLSSFFLKPPSAAHASGFPREIWRRKERIRGSQIARQDPINKAAVKRGPNAGAGRTGTRTGTSRRRTVAMILIRYT</sequence>
<evidence type="ECO:0000256" key="1">
    <source>
        <dbReference type="SAM" id="MobiDB-lite"/>
    </source>
</evidence>
<evidence type="ECO:0000313" key="2">
    <source>
        <dbReference type="EMBL" id="CUS13384.1"/>
    </source>
</evidence>
<evidence type="ECO:0000313" key="3">
    <source>
        <dbReference type="Proteomes" id="UP001412239"/>
    </source>
</evidence>
<name>A0A292Q1T2_9PEZI</name>
<feature type="region of interest" description="Disordered" evidence="1">
    <location>
        <begin position="66"/>
        <end position="92"/>
    </location>
</feature>
<reference evidence="2" key="1">
    <citation type="submission" date="2015-10" db="EMBL/GenBank/DDBJ databases">
        <authorList>
            <person name="Regsiter A."/>
            <person name="william w."/>
        </authorList>
    </citation>
    <scope>NUCLEOTIDE SEQUENCE</scope>
    <source>
        <strain evidence="2">Montdore</strain>
    </source>
</reference>
<dbReference type="EMBL" id="LN890974">
    <property type="protein sequence ID" value="CUS13384.1"/>
    <property type="molecule type" value="Genomic_DNA"/>
</dbReference>
<organism evidence="2 3">
    <name type="scientific">Tuber aestivum</name>
    <name type="common">summer truffle</name>
    <dbReference type="NCBI Taxonomy" id="59557"/>
    <lineage>
        <taxon>Eukaryota</taxon>
        <taxon>Fungi</taxon>
        <taxon>Dikarya</taxon>
        <taxon>Ascomycota</taxon>
        <taxon>Pezizomycotina</taxon>
        <taxon>Pezizomycetes</taxon>
        <taxon>Pezizales</taxon>
        <taxon>Tuberaceae</taxon>
        <taxon>Tuber</taxon>
    </lineage>
</organism>
<accession>A0A292Q1T2</accession>
<feature type="compositionally biased region" description="Polar residues" evidence="1">
    <location>
        <begin position="8"/>
        <end position="21"/>
    </location>
</feature>